<feature type="region of interest" description="Disordered" evidence="5">
    <location>
        <begin position="1731"/>
        <end position="2414"/>
    </location>
</feature>
<evidence type="ECO:0000256" key="3">
    <source>
        <dbReference type="ARBA" id="ARBA00019596"/>
    </source>
</evidence>
<dbReference type="InterPro" id="IPR040007">
    <property type="entry name" value="Tho2"/>
</dbReference>
<feature type="compositionally biased region" description="Polar residues" evidence="5">
    <location>
        <begin position="2333"/>
        <end position="2351"/>
    </location>
</feature>
<feature type="region of interest" description="Disordered" evidence="5">
    <location>
        <begin position="259"/>
        <end position="284"/>
    </location>
</feature>
<feature type="compositionally biased region" description="Basic and acidic residues" evidence="5">
    <location>
        <begin position="1958"/>
        <end position="1968"/>
    </location>
</feature>
<feature type="compositionally biased region" description="Low complexity" evidence="5">
    <location>
        <begin position="1756"/>
        <end position="1767"/>
    </location>
</feature>
<evidence type="ECO:0000259" key="8">
    <source>
        <dbReference type="Pfam" id="PF11732"/>
    </source>
</evidence>
<dbReference type="Pfam" id="PF11262">
    <property type="entry name" value="Tho2"/>
    <property type="match status" value="1"/>
</dbReference>
<evidence type="ECO:0000313" key="11">
    <source>
        <dbReference type="Proteomes" id="UP000054248"/>
    </source>
</evidence>
<dbReference type="OrthoDB" id="29024at2759"/>
<reference evidence="10 11" key="1">
    <citation type="submission" date="2014-04" db="EMBL/GenBank/DDBJ databases">
        <authorList>
            <consortium name="DOE Joint Genome Institute"/>
            <person name="Kuo A."/>
            <person name="Girlanda M."/>
            <person name="Perotto S."/>
            <person name="Kohler A."/>
            <person name="Nagy L.G."/>
            <person name="Floudas D."/>
            <person name="Copeland A."/>
            <person name="Barry K.W."/>
            <person name="Cichocki N."/>
            <person name="Veneault-Fourrey C."/>
            <person name="LaButti K."/>
            <person name="Lindquist E.A."/>
            <person name="Lipzen A."/>
            <person name="Lundell T."/>
            <person name="Morin E."/>
            <person name="Murat C."/>
            <person name="Sun H."/>
            <person name="Tunlid A."/>
            <person name="Henrissat B."/>
            <person name="Grigoriev I.V."/>
            <person name="Hibbett D.S."/>
            <person name="Martin F."/>
            <person name="Nordberg H.P."/>
            <person name="Cantor M.N."/>
            <person name="Hua S.X."/>
        </authorList>
    </citation>
    <scope>NUCLEOTIDE SEQUENCE [LARGE SCALE GENOMIC DNA]</scope>
    <source>
        <strain evidence="10 11">MUT 4182</strain>
    </source>
</reference>
<dbReference type="InterPro" id="IPR021726">
    <property type="entry name" value="THO_THOC2_N"/>
</dbReference>
<evidence type="ECO:0000256" key="4">
    <source>
        <dbReference type="ARBA" id="ARBA00023242"/>
    </source>
</evidence>
<organism evidence="10 11">
    <name type="scientific">Tulasnella calospora MUT 4182</name>
    <dbReference type="NCBI Taxonomy" id="1051891"/>
    <lineage>
        <taxon>Eukaryota</taxon>
        <taxon>Fungi</taxon>
        <taxon>Dikarya</taxon>
        <taxon>Basidiomycota</taxon>
        <taxon>Agaricomycotina</taxon>
        <taxon>Agaricomycetes</taxon>
        <taxon>Cantharellales</taxon>
        <taxon>Tulasnellaceae</taxon>
        <taxon>Tulasnella</taxon>
    </lineage>
</organism>
<feature type="compositionally biased region" description="Basic and acidic residues" evidence="5">
    <location>
        <begin position="2396"/>
        <end position="2414"/>
    </location>
</feature>
<keyword evidence="11" id="KW-1185">Reference proteome</keyword>
<dbReference type="HOGENOM" id="CLU_229158_0_0_1"/>
<feature type="compositionally biased region" description="Low complexity" evidence="5">
    <location>
        <begin position="2316"/>
        <end position="2332"/>
    </location>
</feature>
<dbReference type="STRING" id="1051891.A0A0C3Q8A1"/>
<feature type="compositionally biased region" description="Polar residues" evidence="5">
    <location>
        <begin position="1768"/>
        <end position="1794"/>
    </location>
</feature>
<comment type="similarity">
    <text evidence="2">Belongs to the THOC2 family.</text>
</comment>
<feature type="domain" description="THO complex subunit 2 N-terminal" evidence="9">
    <location>
        <begin position="343"/>
        <end position="1053"/>
    </location>
</feature>
<dbReference type="Pfam" id="PF16134">
    <property type="entry name" value="THOC2_N"/>
    <property type="match status" value="1"/>
</dbReference>
<keyword evidence="4" id="KW-0539">Nucleus</keyword>
<evidence type="ECO:0000256" key="2">
    <source>
        <dbReference type="ARBA" id="ARBA00007857"/>
    </source>
</evidence>
<name>A0A0C3Q8A1_9AGAM</name>
<dbReference type="PANTHER" id="PTHR21597:SF0">
    <property type="entry name" value="THO COMPLEX SUBUNIT 2"/>
    <property type="match status" value="1"/>
</dbReference>
<feature type="compositionally biased region" description="Low complexity" evidence="5">
    <location>
        <begin position="1832"/>
        <end position="1841"/>
    </location>
</feature>
<evidence type="ECO:0000256" key="5">
    <source>
        <dbReference type="SAM" id="MobiDB-lite"/>
    </source>
</evidence>
<evidence type="ECO:0000259" key="9">
    <source>
        <dbReference type="Pfam" id="PF16134"/>
    </source>
</evidence>
<protein>
    <recommendedName>
        <fullName evidence="3">THO complex subunit 2</fullName>
    </recommendedName>
</protein>
<dbReference type="InterPro" id="IPR032302">
    <property type="entry name" value="THOC2_N"/>
</dbReference>
<feature type="chain" id="PRO_5002180661" description="THO complex subunit 2" evidence="6">
    <location>
        <begin position="19"/>
        <end position="2414"/>
    </location>
</feature>
<feature type="compositionally biased region" description="Basic and acidic residues" evidence="5">
    <location>
        <begin position="2075"/>
        <end position="2088"/>
    </location>
</feature>
<feature type="domain" description="THO complex subunitTHOC2 C-terminal" evidence="7">
    <location>
        <begin position="1404"/>
        <end position="1715"/>
    </location>
</feature>
<evidence type="ECO:0000259" key="7">
    <source>
        <dbReference type="Pfam" id="PF11262"/>
    </source>
</evidence>
<feature type="compositionally biased region" description="Basic and acidic residues" evidence="5">
    <location>
        <begin position="1991"/>
        <end position="2068"/>
    </location>
</feature>
<feature type="region of interest" description="Disordered" evidence="5">
    <location>
        <begin position="1358"/>
        <end position="1377"/>
    </location>
</feature>
<dbReference type="GO" id="GO:0006406">
    <property type="term" value="P:mRNA export from nucleus"/>
    <property type="evidence" value="ECO:0007669"/>
    <property type="project" value="InterPro"/>
</dbReference>
<feature type="compositionally biased region" description="Polar residues" evidence="5">
    <location>
        <begin position="1821"/>
        <end position="1831"/>
    </location>
</feature>
<evidence type="ECO:0000256" key="6">
    <source>
        <dbReference type="SAM" id="SignalP"/>
    </source>
</evidence>
<feature type="region of interest" description="Disordered" evidence="5">
    <location>
        <begin position="759"/>
        <end position="786"/>
    </location>
</feature>
<dbReference type="GO" id="GO:0003729">
    <property type="term" value="F:mRNA binding"/>
    <property type="evidence" value="ECO:0007669"/>
    <property type="project" value="TreeGrafter"/>
</dbReference>
<dbReference type="Pfam" id="PF11732">
    <property type="entry name" value="Thoc2"/>
    <property type="match status" value="1"/>
</dbReference>
<proteinExistence type="inferred from homology"/>
<feature type="signal peptide" evidence="6">
    <location>
        <begin position="1"/>
        <end position="18"/>
    </location>
</feature>
<feature type="compositionally biased region" description="Low complexity" evidence="5">
    <location>
        <begin position="1874"/>
        <end position="1893"/>
    </location>
</feature>
<dbReference type="GO" id="GO:0000445">
    <property type="term" value="C:THO complex part of transcription export complex"/>
    <property type="evidence" value="ECO:0007669"/>
    <property type="project" value="TreeGrafter"/>
</dbReference>
<dbReference type="EMBL" id="KN823031">
    <property type="protein sequence ID" value="KIO26000.1"/>
    <property type="molecule type" value="Genomic_DNA"/>
</dbReference>
<feature type="compositionally biased region" description="Pro residues" evidence="5">
    <location>
        <begin position="1740"/>
        <end position="1755"/>
    </location>
</feature>
<feature type="domain" description="THO complex subunitTHOC2 N-terminal" evidence="8">
    <location>
        <begin position="1067"/>
        <end position="1139"/>
    </location>
</feature>
<dbReference type="InterPro" id="IPR021418">
    <property type="entry name" value="THO_THOC2_C"/>
</dbReference>
<evidence type="ECO:0000256" key="1">
    <source>
        <dbReference type="ARBA" id="ARBA00004123"/>
    </source>
</evidence>
<gene>
    <name evidence="10" type="ORF">M407DRAFT_24663</name>
</gene>
<feature type="compositionally biased region" description="Basic and acidic residues" evidence="5">
    <location>
        <begin position="768"/>
        <end position="777"/>
    </location>
</feature>
<evidence type="ECO:0000313" key="10">
    <source>
        <dbReference type="EMBL" id="KIO26000.1"/>
    </source>
</evidence>
<accession>A0A0C3Q8A1</accession>
<keyword evidence="6" id="KW-0732">Signal</keyword>
<reference evidence="11" key="2">
    <citation type="submission" date="2015-01" db="EMBL/GenBank/DDBJ databases">
        <title>Evolutionary Origins and Diversification of the Mycorrhizal Mutualists.</title>
        <authorList>
            <consortium name="DOE Joint Genome Institute"/>
            <consortium name="Mycorrhizal Genomics Consortium"/>
            <person name="Kohler A."/>
            <person name="Kuo A."/>
            <person name="Nagy L.G."/>
            <person name="Floudas D."/>
            <person name="Copeland A."/>
            <person name="Barry K.W."/>
            <person name="Cichocki N."/>
            <person name="Veneault-Fourrey C."/>
            <person name="LaButti K."/>
            <person name="Lindquist E.A."/>
            <person name="Lipzen A."/>
            <person name="Lundell T."/>
            <person name="Morin E."/>
            <person name="Murat C."/>
            <person name="Riley R."/>
            <person name="Ohm R."/>
            <person name="Sun H."/>
            <person name="Tunlid A."/>
            <person name="Henrissat B."/>
            <person name="Grigoriev I.V."/>
            <person name="Hibbett D.S."/>
            <person name="Martin F."/>
        </authorList>
    </citation>
    <scope>NUCLEOTIDE SEQUENCE [LARGE SCALE GENOMIC DNA]</scope>
    <source>
        <strain evidence="11">MUT 4182</strain>
    </source>
</reference>
<comment type="subcellular location">
    <subcellularLocation>
        <location evidence="1">Nucleus</location>
    </subcellularLocation>
</comment>
<feature type="compositionally biased region" description="Basic and acidic residues" evidence="5">
    <location>
        <begin position="1900"/>
        <end position="1912"/>
    </location>
</feature>
<sequence>MRSTFIYTLIGLVATSMAVPSGVEPGVELLPKLIPKTEKRQVSVIEGLQSREIGGGFIAVLPHDNSIPADGDAGSNRRGRFLRKDEVVVPESLQEPSSKRALYCENSGYGLCPGMGYCCPLGGLCCYNGGCCKKGQRCCSTRGCCPNTHNCVIVNGKEGCCPIGKVCTASTGNGCKDAGYVPCSNDNFCCKPGYTCYRDSLGQRLCRAPGSQNDYTTTPKRTTTTTTTTTPAFAKPTTVKIPEDTTTTDAQVQEAGTTSFTFPTTTPTPASTTNSTSSASRTSSTPDIPIVAAANGAVAATVQEGYVFIMAPVLFALGHALDFVLLPLPQPAMATVALPDIQQAVADWDNSGKDDYFKVLRPHVLNAEDPASRDALLDGFYTLVKATTSLSGCQPLQPAAFASLVLSFTEGLPSTSKDGHVQWNTPLVAVLEDIILDTIWTVETELEDQIPDGQKSTTADEDKKPLAEILQILLSHGVLRRSVCRDRLEFGLLGLAKLVDLPKVSSRVARVRTAMLYKQRKFNLLRETNEGYSKLVSEITSLVGPPHSPETGQPAESLATTCKRARAAWEKVVGTIGYFDLDPNRVLDVLLDVFSTYLIAHHQFFLELVRCSGWSRSRASSGSAGPNGESKMTVDEPTSDKYAGRSFEEVLKIAEQPLAKEASAATDANTPILGDVLGFKFAHYQAPGSTQDTVKPLYFLTALLIREGFLELSDVYDHLTPLDPALAAMEEQAIQWARKQLMTPPKFNALANAAALESSYHHRGSNSNKEEEAKKPEDEVDTSNGPHNQKLFLLKALLAVGAAHPAFSIISKFPWIVRAYSDVADLVLRITKQSLKPLVSRRLPTCQTASKYASSNVQAKMPFGSSRNTAPVSKPKEHVLVFDAPSPVGTMLRTNVFFYPYWRQLIPACYNDEDLVWVVQPLLQLLGTRISRNPNIVIDLCKLGSFTLSKIDSQTSDQKELNEEADKRTRQIWSDLIRLYLLPATSLITANYMVSSAIWDLVSRFPTETRWMFYEEWSSYGADKLVSRLHPELVIQTKETRREIRDILRRISSSVSGRAFSIPIYHLMHSNPIPLFSVAISQVQSYPNFPAHVAEALEYMTPLGYDVLVHNVIGIFADSNKETLKQDGTSLVDWIHNLASFTGKMLRAHRELSPETFLRYILHQLHNNSIKEVLLLSEIISTMTSIAPPADYNDTQVTASSGGPLLWLEATAQSTRGSRSAALKRGNSSGMRRLIRSLTSDDQLGSQLLIALAQYRGLSSYRVKDDEWHPKSLSHVFDQAHGVLLQCVELLSASLRTEDYANFVPSLGDLCTKYGLEPAVAFHIVRPAFERVVSDWSYAQALDRKEAEVKEKLRARQNAAAAAGATPAPPPAADATSTVSDIWPPVLVPVIEAARTILPSRALELMGPHFFTTFWQMALADLVHPQHPYETTIKNCEAFSKRKDPNDASPSEREIAADNRRLSDEVRSALVVEARQSVDRYAGGLLRFRREKAEWFKHLMGATTFPSVPLMNEIVQHCVLPRALVSPLDAEYCATFIRVLHKNATPGFSTLVCYDRLIGDQLATTIASCSDREIVNFSRFLRLILRDLDGWLNPKTYMSEQATTTGVYLPGFVKKVTSLGKPKFEQGDLLSSNEIGSFIQKLHKKILKAAMTCLESNEYRPVKNVFLVLNEILTVFPMKKVNAALGITLQPAVKAFLTDERDDIKVLATGYYNKLELQKSDWLPEIPPAVSNTAASSAPSPAPPAALTPVPPETSTPPSTQSQPPASNRSSGGQGTDATTGPTSSVAAAQQSANGLPAKPQSVVRTPSSGGGSLQTSSLSNPTGSRSTILPGTSGSSSSTSHRPAESIPRPEFIPRGKTGVPPPNASVAGQDARSSQPSPGSGPTSSTRVSPGVSSLPAKPRDLPLRPDSRSDVTQSPRPTRRVDDTPGRSSQPMPPPTAPSSKPTAQDLRSSAKAPTGRDDSDDRSSRTQKRSSPPPSRPGTRNPSTDSRTSDPARTDRSSTARDRGDRTSKRDREQESDREQDRSGGRNKNRDDDRDRRGDRDRDRDREREKERDPERDREKDKDRERRHRREREPSGRKERDRDGNSMPSSSRGGRREEDRVKNESSRIRPDEVSHKRRREDEDGGPSKRMRENERDLSRSPPRETAREVNGREKRDSKRPWSPNGRDRYRGDEERRAKEANGREGNRHEEPRSQPSRDRERGREGDRNSRDGDRREDRLKEERVRREAGRDVDRERERERTDGRSDAQDGSKRDRKERETAERPSDRRESFDQGKKANASTTAGPPSEPRAMKANKSTIPDASTARVGALHSESLIGNSSSSRGASDSHVPQSKLLSRISQEGQGQPPTGPSRAPPAHRQGSGPRRNQPGPDTRNGSGVPSKRTGPDAGGDPAKRFRLERRDLNGDDGKA</sequence>
<dbReference type="PANTHER" id="PTHR21597">
    <property type="entry name" value="THO2 PROTEIN"/>
    <property type="match status" value="1"/>
</dbReference>
<feature type="compositionally biased region" description="Basic and acidic residues" evidence="5">
    <location>
        <begin position="2098"/>
        <end position="2279"/>
    </location>
</feature>
<feature type="region of interest" description="Disordered" evidence="5">
    <location>
        <begin position="619"/>
        <end position="639"/>
    </location>
</feature>
<dbReference type="Proteomes" id="UP000054248">
    <property type="component" value="Unassembled WGS sequence"/>
</dbReference>
<dbReference type="GO" id="GO:0006397">
    <property type="term" value="P:mRNA processing"/>
    <property type="evidence" value="ECO:0007669"/>
    <property type="project" value="InterPro"/>
</dbReference>